<evidence type="ECO:0000313" key="3">
    <source>
        <dbReference type="Proteomes" id="UP001446871"/>
    </source>
</evidence>
<name>A0ABR1VCH8_9PEZI</name>
<keyword evidence="3" id="KW-1185">Reference proteome</keyword>
<reference evidence="2 3" key="1">
    <citation type="submission" date="2023-01" db="EMBL/GenBank/DDBJ databases">
        <title>Analysis of 21 Apiospora genomes using comparative genomics revels a genus with tremendous synthesis potential of carbohydrate active enzymes and secondary metabolites.</title>
        <authorList>
            <person name="Sorensen T."/>
        </authorList>
    </citation>
    <scope>NUCLEOTIDE SEQUENCE [LARGE SCALE GENOMIC DNA]</scope>
    <source>
        <strain evidence="2 3">CBS 83171</strain>
    </source>
</reference>
<evidence type="ECO:0000256" key="1">
    <source>
        <dbReference type="SAM" id="MobiDB-lite"/>
    </source>
</evidence>
<evidence type="ECO:0000313" key="2">
    <source>
        <dbReference type="EMBL" id="KAK8067638.1"/>
    </source>
</evidence>
<sequence>MEDELDIGMDKEAFESKEKAKTLNEVLQTNESANEVPQNCGCSVSDIVQDSSWNKRFQYLTQGYGGLPEWYSVPPEEINIEEQQSLLELEVKRLKDASATSAAFPFLSNGHLGIIDGSKLRQLSAMSDQLLHHMSIIEMDNLCAVLHTPRSPKIMRAATYALGSLYRKASRSCSQPTASFDPIQLEATQRYEAYAKLIDYTTSCVARLATRYATGDAWYKTNTAILGQVAVKLKFLARDTSQQAEASLCHAKSILVKLQKCVGEETVDVLSFDEESILESCDDTFEDDYIRSSQARQKFAMAALKRTLGSLNLSHSPWRSADFLQSSSEVYTVGLDKTICAVMKDETSRVSVTSTAHYVNFCRIGLDLVRENFLSLETSSKTETPSPAGAEPVKSNGYSQKYIRTSAKDSSTSDSGSSSLRLNLKKHRAKLQNWKIDNNSITIKCRGYVVGTLLICIAVTLAFVLPSGIQTGDPLPNAYVASIVVGAILFVANNRWTSTWQWHDFLKGRIVCHSVSEVAKVANVDDQLVLLKLLHHARGSRFATQGPYNLLFKHLGQDADSDEDLEEERNEKHSLTRALLSGAADIAPKNPLTDLLDDTDVFCGGFAIDRPFKLGTLQESGFLVLQVAGYNGEHLICLDARKEESVDFMDRSGRVEVLSSLKPSAPEDGETPTVKLSENRLEWTRLLGIYTGDVVFGNDQPPKRTSKQHPAPIMCTAYRGYWQCFFCGYQKKIKDTDWRKDCEFKCTIVLEWLPDVNTCKPFPGKGKCPNPEGCTWPKKKKEEPVEQERAIVE</sequence>
<proteinExistence type="predicted"/>
<gene>
    <name evidence="2" type="ORF">PG996_006750</name>
</gene>
<feature type="compositionally biased region" description="Basic and acidic residues" evidence="1">
    <location>
        <begin position="780"/>
        <end position="793"/>
    </location>
</feature>
<feature type="region of interest" description="Disordered" evidence="1">
    <location>
        <begin position="765"/>
        <end position="793"/>
    </location>
</feature>
<dbReference type="EMBL" id="JAQQWM010000004">
    <property type="protein sequence ID" value="KAK8067638.1"/>
    <property type="molecule type" value="Genomic_DNA"/>
</dbReference>
<comment type="caution">
    <text evidence="2">The sequence shown here is derived from an EMBL/GenBank/DDBJ whole genome shotgun (WGS) entry which is preliminary data.</text>
</comment>
<accession>A0ABR1VCH8</accession>
<organism evidence="2 3">
    <name type="scientific">Apiospora saccharicola</name>
    <dbReference type="NCBI Taxonomy" id="335842"/>
    <lineage>
        <taxon>Eukaryota</taxon>
        <taxon>Fungi</taxon>
        <taxon>Dikarya</taxon>
        <taxon>Ascomycota</taxon>
        <taxon>Pezizomycotina</taxon>
        <taxon>Sordariomycetes</taxon>
        <taxon>Xylariomycetidae</taxon>
        <taxon>Amphisphaeriales</taxon>
        <taxon>Apiosporaceae</taxon>
        <taxon>Apiospora</taxon>
    </lineage>
</organism>
<protein>
    <submittedName>
        <fullName evidence="2">Uncharacterized protein</fullName>
    </submittedName>
</protein>
<dbReference type="Proteomes" id="UP001446871">
    <property type="component" value="Unassembled WGS sequence"/>
</dbReference>